<dbReference type="SUPFAM" id="SSF103473">
    <property type="entry name" value="MFS general substrate transporter"/>
    <property type="match status" value="1"/>
</dbReference>
<dbReference type="CDD" id="cd17321">
    <property type="entry name" value="MFS_MMR_MDR_like"/>
    <property type="match status" value="1"/>
</dbReference>
<dbReference type="InterPro" id="IPR036259">
    <property type="entry name" value="MFS_trans_sf"/>
</dbReference>
<evidence type="ECO:0000256" key="6">
    <source>
        <dbReference type="ARBA" id="ARBA00023136"/>
    </source>
</evidence>
<feature type="transmembrane region" description="Helical" evidence="7">
    <location>
        <begin position="229"/>
        <end position="244"/>
    </location>
</feature>
<feature type="transmembrane region" description="Helical" evidence="7">
    <location>
        <begin position="103"/>
        <end position="124"/>
    </location>
</feature>
<dbReference type="InterPro" id="IPR011701">
    <property type="entry name" value="MFS"/>
</dbReference>
<keyword evidence="6 7" id="KW-0472">Membrane</keyword>
<dbReference type="AlphaFoldDB" id="A0A117MRM0"/>
<dbReference type="PROSITE" id="PS50850">
    <property type="entry name" value="MFS"/>
    <property type="match status" value="1"/>
</dbReference>
<dbReference type="InterPro" id="IPR020846">
    <property type="entry name" value="MFS_dom"/>
</dbReference>
<feature type="transmembrane region" description="Helical" evidence="7">
    <location>
        <begin position="47"/>
        <end position="66"/>
    </location>
</feature>
<keyword evidence="2" id="KW-0813">Transport</keyword>
<evidence type="ECO:0000256" key="3">
    <source>
        <dbReference type="ARBA" id="ARBA00022475"/>
    </source>
</evidence>
<organism evidence="9 10">
    <name type="scientific">Actinoplanes awajinensis subsp. mycoplanecinus</name>
    <dbReference type="NCBI Taxonomy" id="135947"/>
    <lineage>
        <taxon>Bacteria</taxon>
        <taxon>Bacillati</taxon>
        <taxon>Actinomycetota</taxon>
        <taxon>Actinomycetes</taxon>
        <taxon>Micromonosporales</taxon>
        <taxon>Micromonosporaceae</taxon>
        <taxon>Actinoplanes</taxon>
    </lineage>
</organism>
<feature type="transmembrane region" description="Helical" evidence="7">
    <location>
        <begin position="355"/>
        <end position="381"/>
    </location>
</feature>
<dbReference type="Gene3D" id="1.20.1720.10">
    <property type="entry name" value="Multidrug resistance protein D"/>
    <property type="match status" value="1"/>
</dbReference>
<evidence type="ECO:0000256" key="1">
    <source>
        <dbReference type="ARBA" id="ARBA00004651"/>
    </source>
</evidence>
<keyword evidence="4 7" id="KW-0812">Transmembrane</keyword>
<keyword evidence="3" id="KW-1003">Cell membrane</keyword>
<dbReference type="GO" id="GO:0022857">
    <property type="term" value="F:transmembrane transporter activity"/>
    <property type="evidence" value="ECO:0007669"/>
    <property type="project" value="InterPro"/>
</dbReference>
<keyword evidence="5 7" id="KW-1133">Transmembrane helix</keyword>
<keyword evidence="10" id="KW-1185">Reference proteome</keyword>
<dbReference type="PANTHER" id="PTHR42718">
    <property type="entry name" value="MAJOR FACILITATOR SUPERFAMILY MULTIDRUG TRANSPORTER MFSC"/>
    <property type="match status" value="1"/>
</dbReference>
<dbReference type="EMBL" id="LLZH01000189">
    <property type="protein sequence ID" value="KUL32005.1"/>
    <property type="molecule type" value="Genomic_DNA"/>
</dbReference>
<feature type="transmembrane region" description="Helical" evidence="7">
    <location>
        <begin position="78"/>
        <end position="97"/>
    </location>
</feature>
<evidence type="ECO:0000256" key="5">
    <source>
        <dbReference type="ARBA" id="ARBA00022989"/>
    </source>
</evidence>
<feature type="transmembrane region" description="Helical" evidence="7">
    <location>
        <begin position="164"/>
        <end position="186"/>
    </location>
</feature>
<reference evidence="9 10" key="1">
    <citation type="submission" date="2015-10" db="EMBL/GenBank/DDBJ databases">
        <authorList>
            <person name="Gilbert D.G."/>
        </authorList>
    </citation>
    <scope>NUCLEOTIDE SEQUENCE [LARGE SCALE GENOMIC DNA]</scope>
    <source>
        <strain evidence="9 10">NRRL B-16712</strain>
    </source>
</reference>
<dbReference type="GO" id="GO:0005886">
    <property type="term" value="C:plasma membrane"/>
    <property type="evidence" value="ECO:0007669"/>
    <property type="project" value="UniProtKB-SubCell"/>
</dbReference>
<evidence type="ECO:0000313" key="10">
    <source>
        <dbReference type="Proteomes" id="UP000053244"/>
    </source>
</evidence>
<dbReference type="Proteomes" id="UP000053244">
    <property type="component" value="Unassembled WGS sequence"/>
</dbReference>
<dbReference type="Pfam" id="PF07690">
    <property type="entry name" value="MFS_1"/>
    <property type="match status" value="1"/>
</dbReference>
<feature type="transmembrane region" description="Helical" evidence="7">
    <location>
        <begin position="136"/>
        <end position="158"/>
    </location>
</feature>
<proteinExistence type="predicted"/>
<feature type="transmembrane region" description="Helical" evidence="7">
    <location>
        <begin position="265"/>
        <end position="286"/>
    </location>
</feature>
<dbReference type="PANTHER" id="PTHR42718:SF47">
    <property type="entry name" value="METHYL VIOLOGEN RESISTANCE PROTEIN SMVA"/>
    <property type="match status" value="1"/>
</dbReference>
<dbReference type="Gene3D" id="1.20.1250.20">
    <property type="entry name" value="MFS general substrate transporter like domains"/>
    <property type="match status" value="1"/>
</dbReference>
<comment type="subcellular location">
    <subcellularLocation>
        <location evidence="1">Cell membrane</location>
        <topology evidence="1">Multi-pass membrane protein</topology>
    </subcellularLocation>
</comment>
<gene>
    <name evidence="9" type="ORF">ADL15_20845</name>
</gene>
<feature type="transmembrane region" description="Helical" evidence="7">
    <location>
        <begin position="330"/>
        <end position="349"/>
    </location>
</feature>
<evidence type="ECO:0000259" key="8">
    <source>
        <dbReference type="PROSITE" id="PS50850"/>
    </source>
</evidence>
<evidence type="ECO:0000256" key="2">
    <source>
        <dbReference type="ARBA" id="ARBA00022448"/>
    </source>
</evidence>
<feature type="domain" description="Major facilitator superfamily (MFS) profile" evidence="8">
    <location>
        <begin position="12"/>
        <end position="488"/>
    </location>
</feature>
<protein>
    <submittedName>
        <fullName evidence="9">MFS transporter</fullName>
    </submittedName>
</protein>
<feature type="transmembrane region" description="Helical" evidence="7">
    <location>
        <begin position="462"/>
        <end position="484"/>
    </location>
</feature>
<feature type="transmembrane region" description="Helical" evidence="7">
    <location>
        <begin position="198"/>
        <end position="217"/>
    </location>
</feature>
<dbReference type="OrthoDB" id="9781469at2"/>
<evidence type="ECO:0000256" key="7">
    <source>
        <dbReference type="SAM" id="Phobius"/>
    </source>
</evidence>
<evidence type="ECO:0000256" key="4">
    <source>
        <dbReference type="ARBA" id="ARBA00022692"/>
    </source>
</evidence>
<name>A0A117MRM0_9ACTN</name>
<feature type="transmembrane region" description="Helical" evidence="7">
    <location>
        <begin position="402"/>
        <end position="422"/>
    </location>
</feature>
<accession>A0A117MRM0</accession>
<feature type="transmembrane region" description="Helical" evidence="7">
    <location>
        <begin position="306"/>
        <end position="323"/>
    </location>
</feature>
<comment type="caution">
    <text evidence="9">The sequence shown here is derived from an EMBL/GenBank/DDBJ whole genome shotgun (WGS) entry which is preliminary data.</text>
</comment>
<sequence>MQRRGRTGRWLAFSVLVLAVLLIAVDATVLSLATPFISRELGPTGTQLLWIGDVYSFVLAGLLVTMGSLGDRIGRKKLLLIGATAFGVASALVAYAPSAELLIAARALLGVAGATLMPSTLALIRNIFADPAERSTAIGIWAAGASAGTAFGPVVGGFLLEHFWWGSVFLINVPVMAVLVPVGLWLLPESRDPAPGPWDPASVGLSLIGMIGTVYAIKEAAVHGLRPDVAAAAVVGVGSLIVFARRQLRLPHPLIDVRLFRHRTFTGVVGANLVSVLGLAGLVYFLSQYFQLVAGYAPLKAGLAELPATIASTVSGVLAGALVRRTSMRIALSGGIALTGLAMAALTVLRPDTGYPLLGAALFVLGVGVGIAFTLASDVVLSSVPKEQAGAASAVSETAYELGMALGIATIGSIVTGVYRSAALPAEVRESLATAVDTAARLPAARSAELLETARAAFTDGLAIASGIGAVLLLASAAAIWVVFRDYPDRR</sequence>
<evidence type="ECO:0000313" key="9">
    <source>
        <dbReference type="EMBL" id="KUL32005.1"/>
    </source>
</evidence>